<organism evidence="2 3">
    <name type="scientific">Streptosporangium canum</name>
    <dbReference type="NCBI Taxonomy" id="324952"/>
    <lineage>
        <taxon>Bacteria</taxon>
        <taxon>Bacillati</taxon>
        <taxon>Actinomycetota</taxon>
        <taxon>Actinomycetes</taxon>
        <taxon>Streptosporangiales</taxon>
        <taxon>Streptosporangiaceae</taxon>
        <taxon>Streptosporangium</taxon>
    </lineage>
</organism>
<protein>
    <submittedName>
        <fullName evidence="2">Dihydrofolate reductase</fullName>
    </submittedName>
</protein>
<dbReference type="PANTHER" id="PTHR38011">
    <property type="entry name" value="DIHYDROFOLATE REDUCTASE FAMILY PROTEIN (AFU_ORTHOLOGUE AFUA_8G06820)"/>
    <property type="match status" value="1"/>
</dbReference>
<keyword evidence="3" id="KW-1185">Reference proteome</keyword>
<dbReference type="GeneID" id="96303750"/>
<dbReference type="RefSeq" id="WP_093892231.1">
    <property type="nucleotide sequence ID" value="NZ_FOQY01000063.1"/>
</dbReference>
<sequence>MRKVVLLMHVSLDGFVGRLDGDLQWIFPDMDDDLTQWTIDSLSRMDTHVLGRVNYEEQSGHWPYSTDRLAPLINNAAKVVFSRTLEKVEWNNSRLATGDVAEEISQLKQRPGTDIFVPGGARFAQSVSRLGLVDEYRLIVHPRVLGSGLPLFTDPIDLKLLSSREFSTGAVALTYRRA</sequence>
<dbReference type="PANTHER" id="PTHR38011:SF11">
    <property type="entry name" value="2,5-DIAMINO-6-RIBOSYLAMINO-4(3H)-PYRIMIDINONE 5'-PHOSPHATE REDUCTASE"/>
    <property type="match status" value="1"/>
</dbReference>
<feature type="domain" description="Bacterial bifunctional deaminase-reductase C-terminal" evidence="1">
    <location>
        <begin position="2"/>
        <end position="171"/>
    </location>
</feature>
<dbReference type="InterPro" id="IPR050765">
    <property type="entry name" value="Riboflavin_Biosynth_HTPR"/>
</dbReference>
<dbReference type="AlphaFoldDB" id="A0A1I4FHM2"/>
<dbReference type="GO" id="GO:0008703">
    <property type="term" value="F:5-amino-6-(5-phosphoribosylamino)uracil reductase activity"/>
    <property type="evidence" value="ECO:0007669"/>
    <property type="project" value="InterPro"/>
</dbReference>
<dbReference type="InterPro" id="IPR024072">
    <property type="entry name" value="DHFR-like_dom_sf"/>
</dbReference>
<evidence type="ECO:0000313" key="2">
    <source>
        <dbReference type="EMBL" id="SFL16943.1"/>
    </source>
</evidence>
<dbReference type="Pfam" id="PF01872">
    <property type="entry name" value="RibD_C"/>
    <property type="match status" value="1"/>
</dbReference>
<proteinExistence type="predicted"/>
<dbReference type="Proteomes" id="UP000199111">
    <property type="component" value="Unassembled WGS sequence"/>
</dbReference>
<name>A0A1I4FHM2_9ACTN</name>
<gene>
    <name evidence="2" type="ORF">SAMN05216275_16317</name>
</gene>
<dbReference type="Gene3D" id="3.40.430.10">
    <property type="entry name" value="Dihydrofolate Reductase, subunit A"/>
    <property type="match status" value="1"/>
</dbReference>
<reference evidence="3" key="1">
    <citation type="submission" date="2016-10" db="EMBL/GenBank/DDBJ databases">
        <authorList>
            <person name="Varghese N."/>
            <person name="Submissions S."/>
        </authorList>
    </citation>
    <scope>NUCLEOTIDE SEQUENCE [LARGE SCALE GENOMIC DNA]</scope>
    <source>
        <strain evidence="3">CGMCC 4.2126</strain>
    </source>
</reference>
<accession>A0A1I4FHM2</accession>
<dbReference type="SUPFAM" id="SSF53597">
    <property type="entry name" value="Dihydrofolate reductase-like"/>
    <property type="match status" value="1"/>
</dbReference>
<dbReference type="GO" id="GO:0009231">
    <property type="term" value="P:riboflavin biosynthetic process"/>
    <property type="evidence" value="ECO:0007669"/>
    <property type="project" value="InterPro"/>
</dbReference>
<evidence type="ECO:0000313" key="3">
    <source>
        <dbReference type="Proteomes" id="UP000199111"/>
    </source>
</evidence>
<evidence type="ECO:0000259" key="1">
    <source>
        <dbReference type="Pfam" id="PF01872"/>
    </source>
</evidence>
<dbReference type="EMBL" id="FOQY01000063">
    <property type="protein sequence ID" value="SFL16943.1"/>
    <property type="molecule type" value="Genomic_DNA"/>
</dbReference>
<dbReference type="InterPro" id="IPR002734">
    <property type="entry name" value="RibDG_C"/>
</dbReference>